<keyword evidence="2" id="KW-0812">Transmembrane</keyword>
<reference evidence="4" key="6">
    <citation type="submission" date="2011-05" db="EMBL/GenBank/DDBJ databases">
        <title>Complete sequence of Collimonas fungivorans Ter331.</title>
        <authorList>
            <person name="Leveau J.H."/>
        </authorList>
    </citation>
    <scope>NUCLEOTIDE SEQUENCE [LARGE SCALE GENOMIC DNA]</scope>
    <source>
        <strain evidence="4">Ter331</strain>
    </source>
</reference>
<comment type="similarity">
    <text evidence="1 2">Belongs to the outer membrane factor (OMF) (TC 1.B.17) family.</text>
</comment>
<gene>
    <name evidence="3" type="ordered locus">CFU_3096</name>
</gene>
<evidence type="ECO:0000256" key="2">
    <source>
        <dbReference type="RuleBase" id="RU362097"/>
    </source>
</evidence>
<dbReference type="KEGG" id="cfu:CFU_3096"/>
<sequence length="501" mass="54316">MHLFDHDRHHLRLFAGPQCRPPGSGGSPGQRMKNMRYLNTSLCLFACGLLAACSTLHTPYQPVAVTTPPAWQNKSAENAGDAVRQDRWWRNFNDPQLDQLVELALARNNDLAAATVLVQRAQLQAGLATINPTVALNVSSSNSRNLRGSPVGTRNQTLTGSVSYELDLWGKLASRRDAAEWEALATAEDRDSTALALAGTTATLYWKIANLQQRIAVSEQSMAYVGKILELVRLQYDAGAVSSLELLEAERSLASQQASHTQLLQELVETRAALALLFDGPPELRYAESGKLAVAVLPAVDAGLPSQLLGRRPDLHAAELRLRKLLASIDDTRASYYPSLVLTGTLGSSSTALSNLLQNPIGTLGATLAFPFLQWNQMRLNIAVSKADYDKAAIDFRQAFYKALSDVETALSARSQFQAQGQKLSQALAAASRIEGLYEERYRAGAVPLKTWLDAQETRRNAEIALADNNLNLLTSQVKLYQALGGDAVATAASTAVQAPR</sequence>
<dbReference type="EMBL" id="CP002745">
    <property type="protein sequence ID" value="AEK62921.1"/>
    <property type="molecule type" value="Genomic_DNA"/>
</dbReference>
<dbReference type="PANTHER" id="PTHR30203:SF32">
    <property type="entry name" value="CATION EFFLUX SYSTEM PROTEIN CUSC"/>
    <property type="match status" value="1"/>
</dbReference>
<keyword evidence="2" id="KW-0564">Palmitate</keyword>
<protein>
    <submittedName>
        <fullName evidence="3">Outer membrane protein of RND family multidrug efflux pump</fullName>
    </submittedName>
</protein>
<dbReference type="InterPro" id="IPR010131">
    <property type="entry name" value="MdtP/NodT-like"/>
</dbReference>
<keyword evidence="2" id="KW-0449">Lipoprotein</keyword>
<dbReference type="NCBIfam" id="TIGR01845">
    <property type="entry name" value="outer_NodT"/>
    <property type="match status" value="1"/>
</dbReference>
<dbReference type="InterPro" id="IPR003423">
    <property type="entry name" value="OMP_efflux"/>
</dbReference>
<reference evidence="3 4" key="4">
    <citation type="journal article" date="2010" name="Environ. Microbiol.">
        <title>The bacterial genus Collimonas: mycophagy, weathering and other adaptive solutions to life in oligotrophic soil environments.</title>
        <authorList>
            <person name="Leveau J.H."/>
            <person name="Uroz S."/>
            <person name="de Boer W."/>
        </authorList>
    </citation>
    <scope>NUCLEOTIDE SEQUENCE [LARGE SCALE GENOMIC DNA]</scope>
    <source>
        <strain evidence="3 4">Ter331</strain>
    </source>
</reference>
<comment type="subcellular location">
    <subcellularLocation>
        <location evidence="2">Cell membrane</location>
        <topology evidence="2">Lipid-anchor</topology>
    </subcellularLocation>
</comment>
<dbReference type="AlphaFoldDB" id="G0ACP7"/>
<dbReference type="Gene3D" id="1.20.1600.10">
    <property type="entry name" value="Outer membrane efflux proteins (OEP)"/>
    <property type="match status" value="1"/>
</dbReference>
<organism evidence="3 4">
    <name type="scientific">Collimonas fungivorans (strain Ter331)</name>
    <dbReference type="NCBI Taxonomy" id="1005048"/>
    <lineage>
        <taxon>Bacteria</taxon>
        <taxon>Pseudomonadati</taxon>
        <taxon>Pseudomonadota</taxon>
        <taxon>Betaproteobacteria</taxon>
        <taxon>Burkholderiales</taxon>
        <taxon>Oxalobacteraceae</taxon>
        <taxon>Collimonas</taxon>
    </lineage>
</organism>
<keyword evidence="2" id="KW-1134">Transmembrane beta strand</keyword>
<dbReference type="Gene3D" id="2.20.200.10">
    <property type="entry name" value="Outer membrane efflux proteins (OEP)"/>
    <property type="match status" value="1"/>
</dbReference>
<evidence type="ECO:0000313" key="3">
    <source>
        <dbReference type="EMBL" id="AEK62921.1"/>
    </source>
</evidence>
<dbReference type="SUPFAM" id="SSF56954">
    <property type="entry name" value="Outer membrane efflux proteins (OEP)"/>
    <property type="match status" value="1"/>
</dbReference>
<reference evidence="3 4" key="3">
    <citation type="journal article" date="2008" name="FEMS Microbiol. Ecol.">
        <title>Identification and characterization of genes underlying chitinolysis in Collimonas fungivorans Ter331.</title>
        <authorList>
            <person name="Fritsche K."/>
            <person name="de Boer W."/>
            <person name="Gerards S."/>
            <person name="van den Berg M."/>
            <person name="van Veen J.A."/>
            <person name="Leveau J.H."/>
        </authorList>
    </citation>
    <scope>NUCLEOTIDE SEQUENCE [LARGE SCALE GENOMIC DNA]</scope>
    <source>
        <strain evidence="3 4">Ter331</strain>
    </source>
</reference>
<dbReference type="STRING" id="1005048.CFU_3096"/>
<accession>G0ACP7</accession>
<evidence type="ECO:0000313" key="4">
    <source>
        <dbReference type="Proteomes" id="UP000008392"/>
    </source>
</evidence>
<dbReference type="GO" id="GO:0005886">
    <property type="term" value="C:plasma membrane"/>
    <property type="evidence" value="ECO:0007669"/>
    <property type="project" value="UniProtKB-SubCell"/>
</dbReference>
<dbReference type="Proteomes" id="UP000008392">
    <property type="component" value="Chromosome"/>
</dbReference>
<reference evidence="3 4" key="1">
    <citation type="journal article" date="2004" name="Environ. Microbiol.">
        <title>Phylogeny-function analysis of (meta)genomic libraries: screening for expression of ribosomal RNA genes by large-insert library fluorescent in situ hybridization (LIL-FISH).</title>
        <authorList>
            <person name="Leveau J.H."/>
            <person name="Gerards S."/>
            <person name="de Boer W."/>
            <person name="van Veen J.A."/>
        </authorList>
    </citation>
    <scope>NUCLEOTIDE SEQUENCE [LARGE SCALE GENOMIC DNA]</scope>
    <source>
        <strain evidence="3 4">Ter331</strain>
    </source>
</reference>
<proteinExistence type="inferred from homology"/>
<dbReference type="Pfam" id="PF02321">
    <property type="entry name" value="OEP"/>
    <property type="match status" value="2"/>
</dbReference>
<dbReference type="GO" id="GO:0015562">
    <property type="term" value="F:efflux transmembrane transporter activity"/>
    <property type="evidence" value="ECO:0007669"/>
    <property type="project" value="InterPro"/>
</dbReference>
<dbReference type="HOGENOM" id="CLU_012817_13_1_4"/>
<dbReference type="eggNOG" id="COG1538">
    <property type="taxonomic scope" value="Bacteria"/>
</dbReference>
<reference evidence="3 4" key="2">
    <citation type="journal article" date="2006" name="J. Microbiol. Methods">
        <title>Genomic flank-sequencing of plasposon insertion sites for rapid identification of functional genes.</title>
        <authorList>
            <person name="Leveau J.H."/>
            <person name="Gerards S."/>
            <person name="Fritsche K."/>
            <person name="Zondag G."/>
            <person name="van Veen J.A."/>
        </authorList>
    </citation>
    <scope>NUCLEOTIDE SEQUENCE [LARGE SCALE GENOMIC DNA]</scope>
    <source>
        <strain evidence="3 4">Ter331</strain>
    </source>
</reference>
<evidence type="ECO:0000256" key="1">
    <source>
        <dbReference type="ARBA" id="ARBA00007613"/>
    </source>
</evidence>
<name>G0ACP7_COLFT</name>
<reference evidence="3 4" key="5">
    <citation type="journal article" date="2011" name="ISME J.">
        <title>Dual transcriptional profiling of a bacterial/fungal confrontation: Collimonas fungivorans versus Aspergillus niger.</title>
        <authorList>
            <person name="Mela F."/>
            <person name="Fritsche K."/>
            <person name="de Boer W."/>
            <person name="van Veen J.A."/>
            <person name="de Graaff L.H."/>
            <person name="van den Berg M."/>
            <person name="Leveau J.H."/>
        </authorList>
    </citation>
    <scope>NUCLEOTIDE SEQUENCE [LARGE SCALE GENOMIC DNA]</scope>
    <source>
        <strain evidence="3 4">Ter331</strain>
    </source>
</reference>
<dbReference type="PANTHER" id="PTHR30203">
    <property type="entry name" value="OUTER MEMBRANE CATION EFFLUX PROTEIN"/>
    <property type="match status" value="1"/>
</dbReference>
<keyword evidence="2" id="KW-0472">Membrane</keyword>
<keyword evidence="4" id="KW-1185">Reference proteome</keyword>